<dbReference type="EMBL" id="JACHEW010000046">
    <property type="protein sequence ID" value="MBB6018828.1"/>
    <property type="molecule type" value="Genomic_DNA"/>
</dbReference>
<sequence length="175" mass="19789">MRLHRNDLKIFDSAVAHHAASRLLRAKFSAFGPVDSDLQNSEFKQAALEPWKENLHLSVEVLIGFAAELYLKGFIQIYGAPQKRIYGLYELFTALPQKVQDKLQECSDDLELGEPIERHLKKVADSFAGVRYIHEGFPGNDVLSPKILEVFHKHLLESVGGRSAERFTLEGTVEE</sequence>
<evidence type="ECO:0000313" key="3">
    <source>
        <dbReference type="Proteomes" id="UP000313988"/>
    </source>
</evidence>
<evidence type="ECO:0000313" key="4">
    <source>
        <dbReference type="Proteomes" id="UP000629870"/>
    </source>
</evidence>
<proteinExistence type="predicted"/>
<name>A0A5C4XKN0_9DEIO</name>
<dbReference type="EMBL" id="VDMO01000046">
    <property type="protein sequence ID" value="TNM63210.1"/>
    <property type="molecule type" value="Genomic_DNA"/>
</dbReference>
<dbReference type="AlphaFoldDB" id="A0A5C4XKN0"/>
<comment type="caution">
    <text evidence="2">The sequence shown here is derived from an EMBL/GenBank/DDBJ whole genome shotgun (WGS) entry which is preliminary data.</text>
</comment>
<evidence type="ECO:0000313" key="2">
    <source>
        <dbReference type="EMBL" id="TNM63210.1"/>
    </source>
</evidence>
<keyword evidence="4" id="KW-1185">Reference proteome</keyword>
<protein>
    <submittedName>
        <fullName evidence="2">Uncharacterized protein</fullName>
    </submittedName>
</protein>
<reference evidence="2 3" key="1">
    <citation type="submission" date="2019-06" db="EMBL/GenBank/DDBJ databases">
        <title>Genome sequence of Deinococcus radiopugnans ATCC 19172.</title>
        <authorList>
            <person name="Maclea K.S."/>
            <person name="Maynard C.R."/>
        </authorList>
    </citation>
    <scope>NUCLEOTIDE SEQUENCE [LARGE SCALE GENOMIC DNA]</scope>
    <source>
        <strain evidence="2 3">ATCC 19172</strain>
    </source>
</reference>
<dbReference type="Proteomes" id="UP000629870">
    <property type="component" value="Unassembled WGS sequence"/>
</dbReference>
<gene>
    <name evidence="2" type="ORF">FHR04_20180</name>
    <name evidence="1" type="ORF">HNQ04_004109</name>
</gene>
<dbReference type="RefSeq" id="WP_139404976.1">
    <property type="nucleotide sequence ID" value="NZ_JACHEW010000046.1"/>
</dbReference>
<evidence type="ECO:0000313" key="1">
    <source>
        <dbReference type="EMBL" id="MBB6018828.1"/>
    </source>
</evidence>
<organism evidence="2 3">
    <name type="scientific">Deinococcus radiopugnans ATCC 19172</name>
    <dbReference type="NCBI Taxonomy" id="585398"/>
    <lineage>
        <taxon>Bacteria</taxon>
        <taxon>Thermotogati</taxon>
        <taxon>Deinococcota</taxon>
        <taxon>Deinococci</taxon>
        <taxon>Deinococcales</taxon>
        <taxon>Deinococcaceae</taxon>
        <taxon>Deinococcus</taxon>
    </lineage>
</organism>
<reference evidence="1 4" key="2">
    <citation type="submission" date="2020-08" db="EMBL/GenBank/DDBJ databases">
        <title>Genomic Encyclopedia of Type Strains, Phase IV (KMG-IV): sequencing the most valuable type-strain genomes for metagenomic binning, comparative biology and taxonomic classification.</title>
        <authorList>
            <person name="Goeker M."/>
        </authorList>
    </citation>
    <scope>NUCLEOTIDE SEQUENCE [LARGE SCALE GENOMIC DNA]</scope>
    <source>
        <strain evidence="1 4">DSM 12027</strain>
    </source>
</reference>
<dbReference type="Proteomes" id="UP000313988">
    <property type="component" value="Unassembled WGS sequence"/>
</dbReference>
<accession>A0A5C4XKN0</accession>